<comment type="subcellular location">
    <subcellularLocation>
        <location evidence="1">Cell inner membrane</location>
        <topology evidence="1">Multi-pass membrane protein</topology>
    </subcellularLocation>
</comment>
<name>A0A3E2BM24_9BACT</name>
<organism evidence="11 12">
    <name type="scientific">Candidatus Saccharicenans subterraneus</name>
    <dbReference type="NCBI Taxonomy" id="2508984"/>
    <lineage>
        <taxon>Bacteria</taxon>
        <taxon>Candidatus Aminicenantota</taxon>
        <taxon>Candidatus Aminicenantia</taxon>
        <taxon>Candidatus Aminicenantales</taxon>
        <taxon>Candidatus Saccharicenantaceae</taxon>
        <taxon>Candidatus Saccharicenans</taxon>
    </lineage>
</organism>
<evidence type="ECO:0000256" key="8">
    <source>
        <dbReference type="SAM" id="Phobius"/>
    </source>
</evidence>
<feature type="transmembrane region" description="Helical" evidence="8">
    <location>
        <begin position="294"/>
        <end position="327"/>
    </location>
</feature>
<keyword evidence="4" id="KW-0997">Cell inner membrane</keyword>
<feature type="transmembrane region" description="Helical" evidence="8">
    <location>
        <begin position="378"/>
        <end position="398"/>
    </location>
</feature>
<feature type="transmembrane region" description="Helical" evidence="8">
    <location>
        <begin position="250"/>
        <end position="274"/>
    </location>
</feature>
<evidence type="ECO:0000313" key="11">
    <source>
        <dbReference type="EMBL" id="RFT15744.1"/>
    </source>
</evidence>
<keyword evidence="3" id="KW-1003">Cell membrane</keyword>
<feature type="transmembrane region" description="Helical" evidence="8">
    <location>
        <begin position="133"/>
        <end position="150"/>
    </location>
</feature>
<dbReference type="PANTHER" id="PTHR33362">
    <property type="entry name" value="SIALIC ACID TRAP TRANSPORTER PERMEASE PROTEIN SIAT-RELATED"/>
    <property type="match status" value="1"/>
</dbReference>
<evidence type="ECO:0000256" key="3">
    <source>
        <dbReference type="ARBA" id="ARBA00022475"/>
    </source>
</evidence>
<feature type="transmembrane region" description="Helical" evidence="8">
    <location>
        <begin position="538"/>
        <end position="556"/>
    </location>
</feature>
<feature type="transmembrane region" description="Helical" evidence="8">
    <location>
        <begin position="211"/>
        <end position="238"/>
    </location>
</feature>
<evidence type="ECO:0000256" key="1">
    <source>
        <dbReference type="ARBA" id="ARBA00004429"/>
    </source>
</evidence>
<accession>A0A3E2BM24</accession>
<feature type="transmembrane region" description="Helical" evidence="8">
    <location>
        <begin position="90"/>
        <end position="113"/>
    </location>
</feature>
<feature type="transmembrane region" description="Helical" evidence="8">
    <location>
        <begin position="21"/>
        <end position="40"/>
    </location>
</feature>
<dbReference type="EMBL" id="QUAH01000007">
    <property type="protein sequence ID" value="RFT15744.1"/>
    <property type="molecule type" value="Genomic_DNA"/>
</dbReference>
<dbReference type="InterPro" id="IPR010656">
    <property type="entry name" value="DctM"/>
</dbReference>
<feature type="transmembrane region" description="Helical" evidence="8">
    <location>
        <begin position="516"/>
        <end position="533"/>
    </location>
</feature>
<feature type="transmembrane region" description="Helical" evidence="8">
    <location>
        <begin position="52"/>
        <end position="69"/>
    </location>
</feature>
<dbReference type="PANTHER" id="PTHR33362:SF5">
    <property type="entry name" value="C4-DICARBOXYLATE TRAP TRANSPORTER LARGE PERMEASE PROTEIN DCTM"/>
    <property type="match status" value="1"/>
</dbReference>
<feature type="transmembrane region" description="Helical" evidence="8">
    <location>
        <begin position="162"/>
        <end position="182"/>
    </location>
</feature>
<dbReference type="AlphaFoldDB" id="A0A3E2BM24"/>
<dbReference type="Pfam" id="PF06808">
    <property type="entry name" value="DctM"/>
    <property type="match status" value="1"/>
</dbReference>
<dbReference type="InterPro" id="IPR055348">
    <property type="entry name" value="DctQ"/>
</dbReference>
<dbReference type="Proteomes" id="UP000257323">
    <property type="component" value="Unassembled WGS sequence"/>
</dbReference>
<evidence type="ECO:0000256" key="6">
    <source>
        <dbReference type="ARBA" id="ARBA00022989"/>
    </source>
</evidence>
<evidence type="ECO:0000259" key="10">
    <source>
        <dbReference type="Pfam" id="PF06808"/>
    </source>
</evidence>
<feature type="domain" description="TRAP C4-dicarboxylate transport system permease DctM subunit" evidence="10">
    <location>
        <begin position="212"/>
        <end position="617"/>
    </location>
</feature>
<reference evidence="11 12" key="1">
    <citation type="submission" date="2018-08" db="EMBL/GenBank/DDBJ databases">
        <title>Genome analysis of the thermophilic bacterium of the candidate phylum Aminicenantes from deep subsurface aquifer revealed its physiology and ecological role.</title>
        <authorList>
            <person name="Kadnikov V.V."/>
            <person name="Mardanov A.V."/>
            <person name="Beletsky A.V."/>
            <person name="Karnachuk O.V."/>
            <person name="Ravin N.V."/>
        </authorList>
    </citation>
    <scope>NUCLEOTIDE SEQUENCE [LARGE SCALE GENOMIC DNA]</scope>
    <source>
        <strain evidence="11">BY38</strain>
    </source>
</reference>
<evidence type="ECO:0000256" key="4">
    <source>
        <dbReference type="ARBA" id="ARBA00022519"/>
    </source>
</evidence>
<dbReference type="NCBIfam" id="TIGR00786">
    <property type="entry name" value="dctM"/>
    <property type="match status" value="1"/>
</dbReference>
<dbReference type="GO" id="GO:0005886">
    <property type="term" value="C:plasma membrane"/>
    <property type="evidence" value="ECO:0007669"/>
    <property type="project" value="UniProtKB-SubCell"/>
</dbReference>
<keyword evidence="7 8" id="KW-0472">Membrane</keyword>
<sequence length="624" mass="67355">MNTGPGETGKFFRYVYQLEDILVNLVVLSVAFLLCFEIIARNFFQTGIKNSTVYIQHLVLVATFLAGAITSRQKKHLTLAARLPLKEPAATVITIIVHIISAALTFAFAASAFSFSLNAFSTSDKVGFIPRRLIGLVMVLGFIIMATRFITSIEPRRKRGLWLLVALAIALLISTGLIPGVIRGLSGQEPGMVQNLVTTVQDLLASLATPLIIILIIMAFFGMPVFVVLGGAGLLLMARSELPLEIVANQAYTVLTDYSIPAIPLFAAAGFFLSESRAGTRLVEFFRDAVGWLPGGLTIVTVLVCAFFTTFTGGSGITIIALGGLLLQILMQAGYNKKFSVGLLTSSGSVGLLFPPSLPIIIYGVTAGVSIKDMFRGGILPGAVLVSVTIIAAFIFSAGQKVEGQPFRWKKLPGSFRKGLGEILLPVVIIGLYFGGITNLQESAAVALVYAFLLETFVHRELKLKDIPRVMTSCVTVFGGVLVILAVVNGLSYYIIDTQLPQRLSEWLGTAISSRYLFLLLLNLALLVVGCFLDIYSAILVVVPLIVPLAGVFNIHPVHLGVIFLANLELGYLTPPVGLNLFLASYRFNEPMGRVYRDVLGFMMLRLAAVLLITYLPFLATALL</sequence>
<dbReference type="Pfam" id="PF04290">
    <property type="entry name" value="DctQ"/>
    <property type="match status" value="1"/>
</dbReference>
<evidence type="ECO:0000313" key="12">
    <source>
        <dbReference type="Proteomes" id="UP000257323"/>
    </source>
</evidence>
<feature type="transmembrane region" description="Helical" evidence="8">
    <location>
        <begin position="474"/>
        <end position="496"/>
    </location>
</feature>
<keyword evidence="6 8" id="KW-1133">Transmembrane helix</keyword>
<feature type="transmembrane region" description="Helical" evidence="8">
    <location>
        <begin position="443"/>
        <end position="462"/>
    </location>
</feature>
<evidence type="ECO:0000259" key="9">
    <source>
        <dbReference type="Pfam" id="PF04290"/>
    </source>
</evidence>
<dbReference type="GO" id="GO:0022857">
    <property type="term" value="F:transmembrane transporter activity"/>
    <property type="evidence" value="ECO:0007669"/>
    <property type="project" value="TreeGrafter"/>
</dbReference>
<keyword evidence="5 8" id="KW-0812">Transmembrane</keyword>
<evidence type="ECO:0000256" key="2">
    <source>
        <dbReference type="ARBA" id="ARBA00022448"/>
    </source>
</evidence>
<keyword evidence="2" id="KW-0813">Transport</keyword>
<feature type="domain" description="Tripartite ATP-independent periplasmic transporters DctQ component" evidence="9">
    <location>
        <begin position="32"/>
        <end position="152"/>
    </location>
</feature>
<feature type="transmembrane region" description="Helical" evidence="8">
    <location>
        <begin position="419"/>
        <end position="437"/>
    </location>
</feature>
<dbReference type="InterPro" id="IPR004681">
    <property type="entry name" value="TRAP_DctM"/>
</dbReference>
<evidence type="ECO:0000256" key="5">
    <source>
        <dbReference type="ARBA" id="ARBA00022692"/>
    </source>
</evidence>
<protein>
    <submittedName>
        <fullName evidence="11">TRAP-type C4-dicarboxylate transport system, large permease component</fullName>
    </submittedName>
</protein>
<evidence type="ECO:0000256" key="7">
    <source>
        <dbReference type="ARBA" id="ARBA00023136"/>
    </source>
</evidence>
<feature type="transmembrane region" description="Helical" evidence="8">
    <location>
        <begin position="595"/>
        <end position="618"/>
    </location>
</feature>
<feature type="transmembrane region" description="Helical" evidence="8">
    <location>
        <begin position="339"/>
        <end position="366"/>
    </location>
</feature>
<feature type="transmembrane region" description="Helical" evidence="8">
    <location>
        <begin position="562"/>
        <end position="583"/>
    </location>
</feature>
<gene>
    <name evidence="11" type="ORF">OP8BY_0119</name>
</gene>
<comment type="caution">
    <text evidence="11">The sequence shown here is derived from an EMBL/GenBank/DDBJ whole genome shotgun (WGS) entry which is preliminary data.</text>
</comment>
<proteinExistence type="predicted"/>